<evidence type="ECO:0000256" key="1">
    <source>
        <dbReference type="SAM" id="Phobius"/>
    </source>
</evidence>
<protein>
    <recommendedName>
        <fullName evidence="4">DUF4760 domain-containing protein</fullName>
    </recommendedName>
</protein>
<gene>
    <name evidence="2" type="ORF">M0M57_10180</name>
</gene>
<dbReference type="Proteomes" id="UP000830583">
    <property type="component" value="Chromosome"/>
</dbReference>
<keyword evidence="3" id="KW-1185">Reference proteome</keyword>
<feature type="transmembrane region" description="Helical" evidence="1">
    <location>
        <begin position="12"/>
        <end position="30"/>
    </location>
</feature>
<reference evidence="2" key="1">
    <citation type="submission" date="2022-04" db="EMBL/GenBank/DDBJ databases">
        <title>Consumption of N2O by Flavobacterium azooxidireducens sp. nov. isolated from Decomposing Leaf Litter of Phragmites australis (Cav.).</title>
        <authorList>
            <person name="Behrendt U."/>
            <person name="Spanner T."/>
            <person name="Augustin J."/>
            <person name="Horn M.A."/>
            <person name="Kolb S."/>
            <person name="Ulrich A."/>
        </authorList>
    </citation>
    <scope>NUCLEOTIDE SEQUENCE</scope>
    <source>
        <strain evidence="2">IGB 4-14</strain>
    </source>
</reference>
<evidence type="ECO:0008006" key="4">
    <source>
        <dbReference type="Google" id="ProtNLM"/>
    </source>
</evidence>
<proteinExistence type="predicted"/>
<organism evidence="2 3">
    <name type="scientific">Flavobacterium azooxidireducens</name>
    <dbReference type="NCBI Taxonomy" id="1871076"/>
    <lineage>
        <taxon>Bacteria</taxon>
        <taxon>Pseudomonadati</taxon>
        <taxon>Bacteroidota</taxon>
        <taxon>Flavobacteriia</taxon>
        <taxon>Flavobacteriales</taxon>
        <taxon>Flavobacteriaceae</taxon>
        <taxon>Flavobacterium</taxon>
    </lineage>
</organism>
<sequence length="230" mass="27322">MNIDLTEIILGIFKSLFYGLILLLLALFLIPESWVIKVLHLIKPSIIKTLFKKNDKYFKAFLGIIIKGDYHETFVNDNEGKEIIEKIKINKKELDKIETNMFTIDLLEDLFETLSFSAIHYTMETTQDVIHNLANYFNNYSSRLVDTSYRKNFAKDILDKFEEMISKMNETQEYESEDKLGKKTTKDLRYRYSREFREYLKNEKEQLNKTRDLLKENIKLSALNLLEISK</sequence>
<dbReference type="RefSeq" id="WP_248432932.1">
    <property type="nucleotide sequence ID" value="NZ_CP096205.1"/>
</dbReference>
<keyword evidence="1" id="KW-1133">Transmembrane helix</keyword>
<dbReference type="EMBL" id="CP096205">
    <property type="protein sequence ID" value="UPQ78000.1"/>
    <property type="molecule type" value="Genomic_DNA"/>
</dbReference>
<name>A0ABY4KCG4_9FLAO</name>
<keyword evidence="1" id="KW-0472">Membrane</keyword>
<evidence type="ECO:0000313" key="3">
    <source>
        <dbReference type="Proteomes" id="UP000830583"/>
    </source>
</evidence>
<evidence type="ECO:0000313" key="2">
    <source>
        <dbReference type="EMBL" id="UPQ78000.1"/>
    </source>
</evidence>
<keyword evidence="1" id="KW-0812">Transmembrane</keyword>
<accession>A0ABY4KCG4</accession>